<comment type="subcellular location">
    <subcellularLocation>
        <location evidence="1">Cell membrane</location>
        <topology evidence="1">Multi-pass membrane protein</topology>
    </subcellularLocation>
</comment>
<dbReference type="RefSeq" id="WP_070099627.1">
    <property type="nucleotide sequence ID" value="NZ_CZAY01000012.1"/>
</dbReference>
<dbReference type="Proteomes" id="UP000095485">
    <property type="component" value="Unassembled WGS sequence"/>
</dbReference>
<keyword evidence="5 6" id="KW-0472">Membrane</keyword>
<dbReference type="InterPro" id="IPR018076">
    <property type="entry name" value="T2SS_GspF_dom"/>
</dbReference>
<feature type="transmembrane region" description="Helical" evidence="6">
    <location>
        <begin position="38"/>
        <end position="56"/>
    </location>
</feature>
<feature type="transmembrane region" description="Helical" evidence="6">
    <location>
        <begin position="195"/>
        <end position="214"/>
    </location>
</feature>
<protein>
    <submittedName>
        <fullName evidence="8">Flp pilus assembly protein TadB</fullName>
    </submittedName>
</protein>
<accession>A0A174QFD2</accession>
<evidence type="ECO:0000256" key="4">
    <source>
        <dbReference type="ARBA" id="ARBA00022989"/>
    </source>
</evidence>
<evidence type="ECO:0000259" key="7">
    <source>
        <dbReference type="Pfam" id="PF00482"/>
    </source>
</evidence>
<dbReference type="EMBL" id="CZAY01000012">
    <property type="protein sequence ID" value="CUP72054.1"/>
    <property type="molecule type" value="Genomic_DNA"/>
</dbReference>
<gene>
    <name evidence="8" type="ORF">ERS852526_01813</name>
</gene>
<dbReference type="PANTHER" id="PTHR35007:SF1">
    <property type="entry name" value="PILUS ASSEMBLY PROTEIN"/>
    <property type="match status" value="1"/>
</dbReference>
<name>A0A174QFD2_9FIRM</name>
<evidence type="ECO:0000256" key="1">
    <source>
        <dbReference type="ARBA" id="ARBA00004651"/>
    </source>
</evidence>
<sequence length="252" mass="28865">MQNFVTERSLWQQDITFKERGAAGGKAATLIGITAWLYYRKIWAVPALIPLGIWLYREFLKEEKKKKEQEFQKQFREMIQSLSAALNTGYSVENAFYETQKELKILYPPEARISKELLVITRKLRIHIPVEQVLEEFAEQVLSEDVKSFVTVFVTAKKSGGDMIGIIRNTANQIGDKIEVKREIDTMLAAKKYEFQIMSVVPYGIIGYMSLSFPEFMNELYGNMAGIGVMTLCLGIYAGAYYLGIRILRIDV</sequence>
<feature type="domain" description="Type II secretion system protein GspF" evidence="7">
    <location>
        <begin position="79"/>
        <end position="209"/>
    </location>
</feature>
<keyword evidence="2" id="KW-1003">Cell membrane</keyword>
<keyword evidence="3 6" id="KW-0812">Transmembrane</keyword>
<evidence type="ECO:0000256" key="5">
    <source>
        <dbReference type="ARBA" id="ARBA00023136"/>
    </source>
</evidence>
<evidence type="ECO:0000313" key="8">
    <source>
        <dbReference type="EMBL" id="CUP72054.1"/>
    </source>
</evidence>
<proteinExistence type="predicted"/>
<reference evidence="8 9" key="1">
    <citation type="submission" date="2015-09" db="EMBL/GenBank/DDBJ databases">
        <authorList>
            <consortium name="Pathogen Informatics"/>
        </authorList>
    </citation>
    <scope>NUCLEOTIDE SEQUENCE [LARGE SCALE GENOMIC DNA]</scope>
    <source>
        <strain evidence="8 9">2789STDY5834914</strain>
    </source>
</reference>
<organism evidence="8 9">
    <name type="scientific">Dorea longicatena</name>
    <dbReference type="NCBI Taxonomy" id="88431"/>
    <lineage>
        <taxon>Bacteria</taxon>
        <taxon>Bacillati</taxon>
        <taxon>Bacillota</taxon>
        <taxon>Clostridia</taxon>
        <taxon>Lachnospirales</taxon>
        <taxon>Lachnospiraceae</taxon>
        <taxon>Dorea</taxon>
    </lineage>
</organism>
<keyword evidence="4 6" id="KW-1133">Transmembrane helix</keyword>
<dbReference type="Pfam" id="PF00482">
    <property type="entry name" value="T2SSF"/>
    <property type="match status" value="1"/>
</dbReference>
<evidence type="ECO:0000256" key="2">
    <source>
        <dbReference type="ARBA" id="ARBA00022475"/>
    </source>
</evidence>
<feature type="transmembrane region" description="Helical" evidence="6">
    <location>
        <begin position="220"/>
        <end position="243"/>
    </location>
</feature>
<dbReference type="AlphaFoldDB" id="A0A174QFD2"/>
<dbReference type="GO" id="GO:0005886">
    <property type="term" value="C:plasma membrane"/>
    <property type="evidence" value="ECO:0007669"/>
    <property type="project" value="UniProtKB-SubCell"/>
</dbReference>
<evidence type="ECO:0000313" key="9">
    <source>
        <dbReference type="Proteomes" id="UP000095485"/>
    </source>
</evidence>
<evidence type="ECO:0000256" key="6">
    <source>
        <dbReference type="SAM" id="Phobius"/>
    </source>
</evidence>
<evidence type="ECO:0000256" key="3">
    <source>
        <dbReference type="ARBA" id="ARBA00022692"/>
    </source>
</evidence>
<dbReference type="GeneID" id="96229097"/>
<dbReference type="STRING" id="88431.ERS852423_01457"/>
<dbReference type="PANTHER" id="PTHR35007">
    <property type="entry name" value="INTEGRAL MEMBRANE PROTEIN-RELATED"/>
    <property type="match status" value="1"/>
</dbReference>